<sequence length="312" mass="33674">MGSASALSLCSHSTVNFEFHRRKLGFGRDQALNSSYSSYVLLPISPSLYFSSSCSRSKCLQLKRVIVRASSSSSTGSRRSSSSRRVYKESQAQAPTLPVDQIASFVVPAGAFVVISFVLWKLVEKILLPKPAKTSSEESKFTQGVNWFVVPGTNLLPGFGEKIERESKLRLNEFAKELRSFSIVDMSGRNFGDDGLIFLAESLAYNQTAEEVNFAANGITAEGLKAFDGILQSNIALKTLNLSGNAIGDEGAKCLCDILANNSGIQKLQLNSTGLGDEGAKAIGEMLKKNSTLRVVELNNNQIDYSGFSGLA</sequence>
<dbReference type="SMR" id="A0A1S4CGM1"/>
<dbReference type="InterPro" id="IPR032675">
    <property type="entry name" value="LRR_dom_sf"/>
</dbReference>
<proteinExistence type="predicted"/>
<dbReference type="OMA" id="ISFCSHP"/>
<dbReference type="SMART" id="SM00368">
    <property type="entry name" value="LRR_RI"/>
    <property type="match status" value="3"/>
</dbReference>
<dbReference type="InterPro" id="IPR052394">
    <property type="entry name" value="LRR-containing"/>
</dbReference>
<organism evidence="1">
    <name type="scientific">Nicotiana tabacum</name>
    <name type="common">Common tobacco</name>
    <dbReference type="NCBI Taxonomy" id="4097"/>
    <lineage>
        <taxon>Eukaryota</taxon>
        <taxon>Viridiplantae</taxon>
        <taxon>Streptophyta</taxon>
        <taxon>Embryophyta</taxon>
        <taxon>Tracheophyta</taxon>
        <taxon>Spermatophyta</taxon>
        <taxon>Magnoliopsida</taxon>
        <taxon>eudicotyledons</taxon>
        <taxon>Gunneridae</taxon>
        <taxon>Pentapetalae</taxon>
        <taxon>asterids</taxon>
        <taxon>lamiids</taxon>
        <taxon>Solanales</taxon>
        <taxon>Solanaceae</taxon>
        <taxon>Nicotianoideae</taxon>
        <taxon>Nicotianeae</taxon>
        <taxon>Nicotiana</taxon>
    </lineage>
</organism>
<dbReference type="PANTHER" id="PTHR24114">
    <property type="entry name" value="LEUCINE RICH REPEAT FAMILY PROTEIN"/>
    <property type="match status" value="1"/>
</dbReference>
<evidence type="ECO:0000313" key="1">
    <source>
        <dbReference type="RefSeq" id="XP_016500119.1"/>
    </source>
</evidence>
<dbReference type="STRING" id="4097.A0A1S4CGM1"/>
<protein>
    <recommendedName>
        <fullName evidence="2">Protein NLRC3-like</fullName>
    </recommendedName>
</protein>
<dbReference type="PaxDb" id="4097-A0A1S4CGM1"/>
<dbReference type="FunFam" id="3.80.10.10:FF:000933">
    <property type="entry name" value="RNI-like superfamily protein"/>
    <property type="match status" value="1"/>
</dbReference>
<dbReference type="AlphaFoldDB" id="A0A1S4CGM1"/>
<accession>A0A1S4CGM1</accession>
<dbReference type="InterPro" id="IPR001611">
    <property type="entry name" value="Leu-rich_rpt"/>
</dbReference>
<dbReference type="RefSeq" id="XP_016500119.1">
    <property type="nucleotide sequence ID" value="XM_016644633.1"/>
</dbReference>
<dbReference type="Gene3D" id="3.80.10.10">
    <property type="entry name" value="Ribonuclease Inhibitor"/>
    <property type="match status" value="1"/>
</dbReference>
<dbReference type="KEGG" id="nta:107818594"/>
<name>A0A1S4CGM1_TOBAC</name>
<dbReference type="Pfam" id="PF13516">
    <property type="entry name" value="LRR_6"/>
    <property type="match status" value="3"/>
</dbReference>
<evidence type="ECO:0008006" key="2">
    <source>
        <dbReference type="Google" id="ProtNLM"/>
    </source>
</evidence>
<dbReference type="PANTHER" id="PTHR24114:SF2">
    <property type="entry name" value="F-BOX DOMAIN-CONTAINING PROTEIN-RELATED"/>
    <property type="match status" value="1"/>
</dbReference>
<reference evidence="1" key="1">
    <citation type="submission" date="2025-08" db="UniProtKB">
        <authorList>
            <consortium name="RefSeq"/>
        </authorList>
    </citation>
    <scope>IDENTIFICATION</scope>
</reference>
<gene>
    <name evidence="1" type="primary">LOC107818594</name>
</gene>
<dbReference type="SUPFAM" id="SSF52047">
    <property type="entry name" value="RNI-like"/>
    <property type="match status" value="1"/>
</dbReference>
<feature type="non-terminal residue" evidence="1">
    <location>
        <position position="312"/>
    </location>
</feature>
<dbReference type="OrthoDB" id="1721589at2759"/>